<reference evidence="1" key="1">
    <citation type="submission" date="2022-06" db="EMBL/GenBank/DDBJ databases">
        <authorList>
            <person name="Legras J.-L."/>
            <person name="Devillers H."/>
            <person name="Grondin C."/>
        </authorList>
    </citation>
    <scope>NUCLEOTIDE SEQUENCE</scope>
    <source>
        <strain evidence="1">CLIB 1444</strain>
    </source>
</reference>
<accession>A0ACA9Y327</accession>
<gene>
    <name evidence="1" type="ORF">CLIB1444_02S06678</name>
</gene>
<organism evidence="1 2">
    <name type="scientific">[Candida] jaroonii</name>
    <dbReference type="NCBI Taxonomy" id="467808"/>
    <lineage>
        <taxon>Eukaryota</taxon>
        <taxon>Fungi</taxon>
        <taxon>Dikarya</taxon>
        <taxon>Ascomycota</taxon>
        <taxon>Saccharomycotina</taxon>
        <taxon>Pichiomycetes</taxon>
        <taxon>Debaryomycetaceae</taxon>
        <taxon>Yamadazyma</taxon>
    </lineage>
</organism>
<evidence type="ECO:0000313" key="1">
    <source>
        <dbReference type="EMBL" id="CAH6719359.1"/>
    </source>
</evidence>
<proteinExistence type="predicted"/>
<sequence length="403" mass="45424">MGYNVVILVGGETTGTRFRPLSINSPKLLFAIAGRPLIEHIIDSLISQVKEIDNVFLLGFYKDSSKFVQFTKDMENKLPHIGFEYLSEANSKGTAGGLYYFQDKLFQGKGIVFIHGDIICDYPFKKLVDFHEKHTSNVTILGINPLTIVENFKKYLSVKADDSDQLVGDNINNKFGTIVSPKSSVNVEHYVEKPSKDFTIQFNTKFDILINGGIYILDKKIFEVLKGRREEISLEWDILRNLPDSDLKFNVFKDNVFWYNLKTPLSALLANGFFLKQQNAVYDNENIGPNVSIGKNVIIGKGTRIKNAIIGDNVVIGDNSFINNAIISNNVKIGKWGRIEGTITNATICRDVIHTNSDGNIRLINNIVVLCENISVLQDIFVFNSIVLPHKELKFDTKYEIVM</sequence>
<keyword evidence="2" id="KW-1185">Reference proteome</keyword>
<dbReference type="Proteomes" id="UP001152531">
    <property type="component" value="Unassembled WGS sequence"/>
</dbReference>
<protein>
    <submittedName>
        <fullName evidence="1">Mannose-1-phosphate guanyltransferase</fullName>
    </submittedName>
</protein>
<evidence type="ECO:0000313" key="2">
    <source>
        <dbReference type="Proteomes" id="UP001152531"/>
    </source>
</evidence>
<name>A0ACA9Y327_9ASCO</name>
<comment type="caution">
    <text evidence="1">The sequence shown here is derived from an EMBL/GenBank/DDBJ whole genome shotgun (WGS) entry which is preliminary data.</text>
</comment>
<dbReference type="EMBL" id="CALSDN010000002">
    <property type="protein sequence ID" value="CAH6719359.1"/>
    <property type="molecule type" value="Genomic_DNA"/>
</dbReference>